<feature type="domain" description="Serine aminopeptidase S33" evidence="2">
    <location>
        <begin position="259"/>
        <end position="314"/>
    </location>
</feature>
<gene>
    <name evidence="3" type="ORF">H9809_03080</name>
</gene>
<proteinExistence type="predicted"/>
<dbReference type="SUPFAM" id="SSF53474">
    <property type="entry name" value="alpha/beta-Hydrolases"/>
    <property type="match status" value="1"/>
</dbReference>
<dbReference type="PANTHER" id="PTHR43358:SF4">
    <property type="entry name" value="ALPHA_BETA HYDROLASE FOLD-1 DOMAIN-CONTAINING PROTEIN"/>
    <property type="match status" value="1"/>
</dbReference>
<dbReference type="Pfam" id="PF12146">
    <property type="entry name" value="Hydrolase_4"/>
    <property type="match status" value="1"/>
</dbReference>
<dbReference type="AlphaFoldDB" id="A0A9D2FPD4"/>
<dbReference type="Pfam" id="PF00561">
    <property type="entry name" value="Abhydrolase_1"/>
    <property type="match status" value="1"/>
</dbReference>
<accession>A0A9D2FPD4</accession>
<organism evidence="3 4">
    <name type="scientific">Candidatus Blautia pullicola</name>
    <dbReference type="NCBI Taxonomy" id="2838498"/>
    <lineage>
        <taxon>Bacteria</taxon>
        <taxon>Bacillati</taxon>
        <taxon>Bacillota</taxon>
        <taxon>Clostridia</taxon>
        <taxon>Lachnospirales</taxon>
        <taxon>Lachnospiraceae</taxon>
        <taxon>Blautia</taxon>
    </lineage>
</organism>
<dbReference type="InterPro" id="IPR022742">
    <property type="entry name" value="Hydrolase_4"/>
</dbReference>
<dbReference type="InterPro" id="IPR052920">
    <property type="entry name" value="DNA-binding_regulatory"/>
</dbReference>
<evidence type="ECO:0000259" key="2">
    <source>
        <dbReference type="Pfam" id="PF12146"/>
    </source>
</evidence>
<evidence type="ECO:0000313" key="4">
    <source>
        <dbReference type="Proteomes" id="UP000824056"/>
    </source>
</evidence>
<name>A0A9D2FPD4_9FIRM</name>
<keyword evidence="3" id="KW-0378">Hydrolase</keyword>
<dbReference type="Gene3D" id="3.40.50.1820">
    <property type="entry name" value="alpha/beta hydrolase"/>
    <property type="match status" value="1"/>
</dbReference>
<dbReference type="Proteomes" id="UP000824056">
    <property type="component" value="Unassembled WGS sequence"/>
</dbReference>
<dbReference type="PANTHER" id="PTHR43358">
    <property type="entry name" value="ALPHA/BETA-HYDROLASE"/>
    <property type="match status" value="1"/>
</dbReference>
<evidence type="ECO:0000259" key="1">
    <source>
        <dbReference type="Pfam" id="PF00561"/>
    </source>
</evidence>
<reference evidence="3" key="1">
    <citation type="journal article" date="2021" name="PeerJ">
        <title>Extensive microbial diversity within the chicken gut microbiome revealed by metagenomics and culture.</title>
        <authorList>
            <person name="Gilroy R."/>
            <person name="Ravi A."/>
            <person name="Getino M."/>
            <person name="Pursley I."/>
            <person name="Horton D.L."/>
            <person name="Alikhan N.F."/>
            <person name="Baker D."/>
            <person name="Gharbi K."/>
            <person name="Hall N."/>
            <person name="Watson M."/>
            <person name="Adriaenssens E.M."/>
            <person name="Foster-Nyarko E."/>
            <person name="Jarju S."/>
            <person name="Secka A."/>
            <person name="Antonio M."/>
            <person name="Oren A."/>
            <person name="Chaudhuri R.R."/>
            <person name="La Ragione R."/>
            <person name="Hildebrand F."/>
            <person name="Pallen M.J."/>
        </authorList>
    </citation>
    <scope>NUCLEOTIDE SEQUENCE</scope>
    <source>
        <strain evidence="3">1068</strain>
    </source>
</reference>
<evidence type="ECO:0000313" key="3">
    <source>
        <dbReference type="EMBL" id="HIZ64874.1"/>
    </source>
</evidence>
<reference evidence="3" key="2">
    <citation type="submission" date="2021-04" db="EMBL/GenBank/DDBJ databases">
        <authorList>
            <person name="Gilroy R."/>
        </authorList>
    </citation>
    <scope>NUCLEOTIDE SEQUENCE</scope>
    <source>
        <strain evidence="3">1068</strain>
    </source>
</reference>
<protein>
    <submittedName>
        <fullName evidence="3">Alpha/beta fold hydrolase</fullName>
    </submittedName>
</protein>
<comment type="caution">
    <text evidence="3">The sequence shown here is derived from an EMBL/GenBank/DDBJ whole genome shotgun (WGS) entry which is preliminary data.</text>
</comment>
<dbReference type="GO" id="GO:0016787">
    <property type="term" value="F:hydrolase activity"/>
    <property type="evidence" value="ECO:0007669"/>
    <property type="project" value="UniProtKB-KW"/>
</dbReference>
<sequence>MRTRKKRGKRLLAIILLLLILVYIGGANFLVNAALVPSTMEKLEAFSRITEDSMEALVHTDDIEQQNQKAWDETREWAQSAHGQKLTRETEDGYQLVAQEVFVPEGKEESHRWVLLLHGYTGWKEAMYPFAKWYNEKGWHVIAPDMRCQGESQGDFIGMGWTDRKDNLLWLDYIVEQDPEAQIVIHGQSMGAACALMMTGDGELPDSVKAVVSDCAYTDAYSMFQEKMKEWFHLPTFPLLDTANLMLQLRGGYDLKDASALEAVKKSQTPTLFIHGDQDEMISVNMSRQLYEAASCPKELLIVEGAGHAQCQDKNPQDYYGAVEELLENYVHG</sequence>
<dbReference type="EMBL" id="DXBG01000072">
    <property type="protein sequence ID" value="HIZ64874.1"/>
    <property type="molecule type" value="Genomic_DNA"/>
</dbReference>
<feature type="domain" description="AB hydrolase-1" evidence="1">
    <location>
        <begin position="113"/>
        <end position="231"/>
    </location>
</feature>
<dbReference type="InterPro" id="IPR000073">
    <property type="entry name" value="AB_hydrolase_1"/>
</dbReference>
<dbReference type="InterPro" id="IPR029058">
    <property type="entry name" value="AB_hydrolase_fold"/>
</dbReference>